<protein>
    <submittedName>
        <fullName evidence="1">Uncharacterized protein</fullName>
    </submittedName>
</protein>
<reference evidence="2" key="1">
    <citation type="submission" date="2017-09" db="EMBL/GenBank/DDBJ databases">
        <title>Depth-based differentiation of microbial function through sediment-hosted aquifers and enrichment of novel symbionts in the deep terrestrial subsurface.</title>
        <authorList>
            <person name="Probst A.J."/>
            <person name="Ladd B."/>
            <person name="Jarett J.K."/>
            <person name="Geller-Mcgrath D.E."/>
            <person name="Sieber C.M.K."/>
            <person name="Emerson J.B."/>
            <person name="Anantharaman K."/>
            <person name="Thomas B.C."/>
            <person name="Malmstrom R."/>
            <person name="Stieglmeier M."/>
            <person name="Klingl A."/>
            <person name="Woyke T."/>
            <person name="Ryan C.M."/>
            <person name="Banfield J.F."/>
        </authorList>
    </citation>
    <scope>NUCLEOTIDE SEQUENCE [LARGE SCALE GENOMIC DNA]</scope>
</reference>
<accession>A0A2M7DD42</accession>
<evidence type="ECO:0000313" key="2">
    <source>
        <dbReference type="Proteomes" id="UP000229030"/>
    </source>
</evidence>
<proteinExistence type="predicted"/>
<name>A0A2M7DD42_9BACT</name>
<gene>
    <name evidence="1" type="ORF">COS21_03510</name>
</gene>
<evidence type="ECO:0000313" key="1">
    <source>
        <dbReference type="EMBL" id="PIV46784.1"/>
    </source>
</evidence>
<comment type="caution">
    <text evidence="1">The sequence shown here is derived from an EMBL/GenBank/DDBJ whole genome shotgun (WGS) entry which is preliminary data.</text>
</comment>
<sequence length="60" mass="6901">MPLDIVIIVSRIDIVIELVTKLFLLKFYLFGCGIVRHRKKLFTIAGLWLQTFLLGLARLA</sequence>
<organism evidence="1 2">
    <name type="scientific">bacterium (Candidatus Gribaldobacteria) CG02_land_8_20_14_3_00_41_15</name>
    <dbReference type="NCBI Taxonomy" id="2014270"/>
    <lineage>
        <taxon>Bacteria</taxon>
        <taxon>Candidatus Gribaldobacteria</taxon>
    </lineage>
</organism>
<dbReference type="Proteomes" id="UP000229030">
    <property type="component" value="Unassembled WGS sequence"/>
</dbReference>
<dbReference type="EMBL" id="PETV01000093">
    <property type="protein sequence ID" value="PIV46784.1"/>
    <property type="molecule type" value="Genomic_DNA"/>
</dbReference>
<dbReference type="AlphaFoldDB" id="A0A2M7DD42"/>